<evidence type="ECO:0000256" key="1">
    <source>
        <dbReference type="SAM" id="MobiDB-lite"/>
    </source>
</evidence>
<evidence type="ECO:0000313" key="2">
    <source>
        <dbReference type="EMBL" id="KAF8909324.1"/>
    </source>
</evidence>
<name>A0A9P5TRS9_GYMJU</name>
<keyword evidence="3" id="KW-1185">Reference proteome</keyword>
<organism evidence="2 3">
    <name type="scientific">Gymnopilus junonius</name>
    <name type="common">Spectacular rustgill mushroom</name>
    <name type="synonym">Gymnopilus spectabilis subsp. junonius</name>
    <dbReference type="NCBI Taxonomy" id="109634"/>
    <lineage>
        <taxon>Eukaryota</taxon>
        <taxon>Fungi</taxon>
        <taxon>Dikarya</taxon>
        <taxon>Basidiomycota</taxon>
        <taxon>Agaricomycotina</taxon>
        <taxon>Agaricomycetes</taxon>
        <taxon>Agaricomycetidae</taxon>
        <taxon>Agaricales</taxon>
        <taxon>Agaricineae</taxon>
        <taxon>Hymenogastraceae</taxon>
        <taxon>Gymnopilus</taxon>
    </lineage>
</organism>
<accession>A0A9P5TRS9</accession>
<gene>
    <name evidence="2" type="ORF">CPB84DRAFT_1958918</name>
</gene>
<dbReference type="OrthoDB" id="3017048at2759"/>
<dbReference type="EMBL" id="JADNYJ010000009">
    <property type="protein sequence ID" value="KAF8909324.1"/>
    <property type="molecule type" value="Genomic_DNA"/>
</dbReference>
<proteinExistence type="predicted"/>
<feature type="compositionally biased region" description="Basic and acidic residues" evidence="1">
    <location>
        <begin position="21"/>
        <end position="30"/>
    </location>
</feature>
<feature type="region of interest" description="Disordered" evidence="1">
    <location>
        <begin position="18"/>
        <end position="40"/>
    </location>
</feature>
<evidence type="ECO:0000313" key="3">
    <source>
        <dbReference type="Proteomes" id="UP000724874"/>
    </source>
</evidence>
<comment type="caution">
    <text evidence="2">The sequence shown here is derived from an EMBL/GenBank/DDBJ whole genome shotgun (WGS) entry which is preliminary data.</text>
</comment>
<dbReference type="Proteomes" id="UP000724874">
    <property type="component" value="Unassembled WGS sequence"/>
</dbReference>
<dbReference type="AlphaFoldDB" id="A0A9P5TRS9"/>
<protein>
    <submittedName>
        <fullName evidence="2">Uncharacterized protein</fullName>
    </submittedName>
</protein>
<dbReference type="SUPFAM" id="SSF57997">
    <property type="entry name" value="Tropomyosin"/>
    <property type="match status" value="1"/>
</dbReference>
<reference evidence="2" key="1">
    <citation type="submission" date="2020-11" db="EMBL/GenBank/DDBJ databases">
        <authorList>
            <consortium name="DOE Joint Genome Institute"/>
            <person name="Ahrendt S."/>
            <person name="Riley R."/>
            <person name="Andreopoulos W."/>
            <person name="LaButti K."/>
            <person name="Pangilinan J."/>
            <person name="Ruiz-duenas F.J."/>
            <person name="Barrasa J.M."/>
            <person name="Sanchez-Garcia M."/>
            <person name="Camarero S."/>
            <person name="Miyauchi S."/>
            <person name="Serrano A."/>
            <person name="Linde D."/>
            <person name="Babiker R."/>
            <person name="Drula E."/>
            <person name="Ayuso-Fernandez I."/>
            <person name="Pacheco R."/>
            <person name="Padilla G."/>
            <person name="Ferreira P."/>
            <person name="Barriuso J."/>
            <person name="Kellner H."/>
            <person name="Castanera R."/>
            <person name="Alfaro M."/>
            <person name="Ramirez L."/>
            <person name="Pisabarro A.G."/>
            <person name="Kuo A."/>
            <person name="Tritt A."/>
            <person name="Lipzen A."/>
            <person name="He G."/>
            <person name="Yan M."/>
            <person name="Ng V."/>
            <person name="Cullen D."/>
            <person name="Martin F."/>
            <person name="Rosso M.-N."/>
            <person name="Henrissat B."/>
            <person name="Hibbett D."/>
            <person name="Martinez A.T."/>
            <person name="Grigoriev I.V."/>
        </authorList>
    </citation>
    <scope>NUCLEOTIDE SEQUENCE</scope>
    <source>
        <strain evidence="2">AH 44721</strain>
    </source>
</reference>
<sequence length="125" mass="14299">MDKLRNLAEARRATIANASKRATEAEETVKKHQSALSQKEDMVKDLQKRIELTRQCNLIMKDLTRTLSKLDEAKGKLLIVTEKAERLDSKLQSIHEATDLCESKYQVSRKNYNDLVLELENLGIS</sequence>